<evidence type="ECO:0000313" key="2">
    <source>
        <dbReference type="EMBL" id="KAL1610986.1"/>
    </source>
</evidence>
<organism evidence="2 3">
    <name type="scientific">Nothophoma quercina</name>
    <dbReference type="NCBI Taxonomy" id="749835"/>
    <lineage>
        <taxon>Eukaryota</taxon>
        <taxon>Fungi</taxon>
        <taxon>Dikarya</taxon>
        <taxon>Ascomycota</taxon>
        <taxon>Pezizomycotina</taxon>
        <taxon>Dothideomycetes</taxon>
        <taxon>Pleosporomycetidae</taxon>
        <taxon>Pleosporales</taxon>
        <taxon>Pleosporineae</taxon>
        <taxon>Didymellaceae</taxon>
        <taxon>Nothophoma</taxon>
    </lineage>
</organism>
<accession>A0ABR3S2S4</accession>
<dbReference type="Proteomes" id="UP001521222">
    <property type="component" value="Unassembled WGS sequence"/>
</dbReference>
<feature type="region of interest" description="Disordered" evidence="1">
    <location>
        <begin position="1"/>
        <end position="20"/>
    </location>
</feature>
<dbReference type="EMBL" id="JAKIXB020000002">
    <property type="protein sequence ID" value="KAL1610986.1"/>
    <property type="molecule type" value="Genomic_DNA"/>
</dbReference>
<protein>
    <submittedName>
        <fullName evidence="2">Uncharacterized protein</fullName>
    </submittedName>
</protein>
<proteinExistence type="predicted"/>
<evidence type="ECO:0000313" key="3">
    <source>
        <dbReference type="Proteomes" id="UP001521222"/>
    </source>
</evidence>
<evidence type="ECO:0000256" key="1">
    <source>
        <dbReference type="SAM" id="MobiDB-lite"/>
    </source>
</evidence>
<feature type="compositionally biased region" description="Basic residues" evidence="1">
    <location>
        <begin position="1"/>
        <end position="12"/>
    </location>
</feature>
<gene>
    <name evidence="2" type="ORF">SLS59_000623</name>
</gene>
<comment type="caution">
    <text evidence="2">The sequence shown here is derived from an EMBL/GenBank/DDBJ whole genome shotgun (WGS) entry which is preliminary data.</text>
</comment>
<sequence length="130" mass="14919">MPKMPLRKHAKRPKYEKPSKKIPEHALMAAAITGNTSSLFFTLPLELRKRIYDFVWQNTNTVAVSQVVYGEMLTERKRVGDAAMAPHETTEIITKVQDRTALNSTATTWTYEDRKLVFSMISKDESAERM</sequence>
<reference evidence="2 3" key="1">
    <citation type="submission" date="2024-02" db="EMBL/GenBank/DDBJ databases">
        <title>De novo assembly and annotation of 12 fungi associated with fruit tree decline syndrome in Ontario, Canada.</title>
        <authorList>
            <person name="Sulman M."/>
            <person name="Ellouze W."/>
            <person name="Ilyukhin E."/>
        </authorList>
    </citation>
    <scope>NUCLEOTIDE SEQUENCE [LARGE SCALE GENOMIC DNA]</scope>
    <source>
        <strain evidence="2 3">M97-236</strain>
    </source>
</reference>
<keyword evidence="3" id="KW-1185">Reference proteome</keyword>
<name>A0ABR3S2S4_9PLEO</name>